<gene>
    <name evidence="1" type="ORF">B0A54_10368</name>
</gene>
<evidence type="ECO:0000313" key="1">
    <source>
        <dbReference type="EMBL" id="TKA39350.1"/>
    </source>
</evidence>
<dbReference type="EMBL" id="NAJP01000039">
    <property type="protein sequence ID" value="TKA39350.1"/>
    <property type="molecule type" value="Genomic_DNA"/>
</dbReference>
<name>A0A4U0UTN1_9PEZI</name>
<sequence length="279" mass="31803">MARPRSKAPPPLKFDTCATRLKADPSRLSLLLDLIPELRNAIYEYVFASTGGVLLSRHAINRAIAPRESALLYVNEQVHTEFLHAAWLLADIHTTSLDYDFRHVVTFLNRHNDEGIRALPSKLFPRHRAVVVGIEPGSYGDGMPQYLERWLNRFGHPTKIGAQVHFEYRLRPGYKSDRKASSGCWRVSMEMIPGRRLEEFKSIIAADVHAELQREDWVKVATGRSRSRKVMEADLDVESCSQVLEQAWLAQASRREHGVCSDVECVLDDRVNHRHSVAE</sequence>
<dbReference type="Proteomes" id="UP000310066">
    <property type="component" value="Unassembled WGS sequence"/>
</dbReference>
<proteinExistence type="predicted"/>
<dbReference type="AlphaFoldDB" id="A0A4U0UTN1"/>
<evidence type="ECO:0000313" key="2">
    <source>
        <dbReference type="Proteomes" id="UP000310066"/>
    </source>
</evidence>
<comment type="caution">
    <text evidence="1">The sequence shown here is derived from an EMBL/GenBank/DDBJ whole genome shotgun (WGS) entry which is preliminary data.</text>
</comment>
<protein>
    <submittedName>
        <fullName evidence="1">Uncharacterized protein</fullName>
    </submittedName>
</protein>
<dbReference type="OrthoDB" id="3860514at2759"/>
<reference evidence="1 2" key="1">
    <citation type="submission" date="2017-03" db="EMBL/GenBank/DDBJ databases">
        <title>Genomes of endolithic fungi from Antarctica.</title>
        <authorList>
            <person name="Coleine C."/>
            <person name="Masonjones S."/>
            <person name="Stajich J.E."/>
        </authorList>
    </citation>
    <scope>NUCLEOTIDE SEQUENCE [LARGE SCALE GENOMIC DNA]</scope>
    <source>
        <strain evidence="1 2">CCFEE 5311</strain>
    </source>
</reference>
<accession>A0A4U0UTN1</accession>
<organism evidence="1 2">
    <name type="scientific">Friedmanniomyces endolithicus</name>
    <dbReference type="NCBI Taxonomy" id="329885"/>
    <lineage>
        <taxon>Eukaryota</taxon>
        <taxon>Fungi</taxon>
        <taxon>Dikarya</taxon>
        <taxon>Ascomycota</taxon>
        <taxon>Pezizomycotina</taxon>
        <taxon>Dothideomycetes</taxon>
        <taxon>Dothideomycetidae</taxon>
        <taxon>Mycosphaerellales</taxon>
        <taxon>Teratosphaeriaceae</taxon>
        <taxon>Friedmanniomyces</taxon>
    </lineage>
</organism>